<organism evidence="1 2">
    <name type="scientific">Naganishia friedmannii</name>
    <dbReference type="NCBI Taxonomy" id="89922"/>
    <lineage>
        <taxon>Eukaryota</taxon>
        <taxon>Fungi</taxon>
        <taxon>Dikarya</taxon>
        <taxon>Basidiomycota</taxon>
        <taxon>Agaricomycotina</taxon>
        <taxon>Tremellomycetes</taxon>
        <taxon>Filobasidiales</taxon>
        <taxon>Filobasidiaceae</taxon>
        <taxon>Naganishia</taxon>
    </lineage>
</organism>
<proteinExistence type="predicted"/>
<gene>
    <name evidence="1" type="ORF">QFC21_007164</name>
</gene>
<reference evidence="1" key="1">
    <citation type="submission" date="2023-04" db="EMBL/GenBank/DDBJ databases">
        <title>Draft Genome sequencing of Naganishia species isolated from polar environments using Oxford Nanopore Technology.</title>
        <authorList>
            <person name="Leo P."/>
            <person name="Venkateswaran K."/>
        </authorList>
    </citation>
    <scope>NUCLEOTIDE SEQUENCE</scope>
    <source>
        <strain evidence="1">MNA-CCFEE 5423</strain>
    </source>
</reference>
<keyword evidence="2" id="KW-1185">Reference proteome</keyword>
<sequence length="252" mass="27511">MRDALPITVISGSASPLPIEQLVCRGCQARIIPEDLPRHQRHRKQFRAKGLREFHVIEDDTVVSTQSSETRNSTDTTIDNPPPFPKKARVQPPPRYAASITDSSAVSTLDPPPLCTLLGLTGARLSNVGTSASTSREMAAGTRKPLSRSTAGLSAYNAIDLAQDGQADKENPNPSGITVIETNLSGSERHLVQQIRTDLHQANQPARDLIARYQESKNGSLREKPNNTELPRTPPTPLDLETPSQLHLRQVL</sequence>
<evidence type="ECO:0000313" key="2">
    <source>
        <dbReference type="Proteomes" id="UP001227268"/>
    </source>
</evidence>
<name>A0ACC2UXF4_9TREE</name>
<dbReference type="Proteomes" id="UP001227268">
    <property type="component" value="Unassembled WGS sequence"/>
</dbReference>
<dbReference type="EMBL" id="JASBWT010000049">
    <property type="protein sequence ID" value="KAJ9091624.1"/>
    <property type="molecule type" value="Genomic_DNA"/>
</dbReference>
<accession>A0ACC2UXF4</accession>
<evidence type="ECO:0000313" key="1">
    <source>
        <dbReference type="EMBL" id="KAJ9091624.1"/>
    </source>
</evidence>
<protein>
    <submittedName>
        <fullName evidence="1">Uncharacterized protein</fullName>
    </submittedName>
</protein>
<comment type="caution">
    <text evidence="1">The sequence shown here is derived from an EMBL/GenBank/DDBJ whole genome shotgun (WGS) entry which is preliminary data.</text>
</comment>